<dbReference type="OrthoDB" id="9771846at2"/>
<dbReference type="PANTHER" id="PTHR43179:SF7">
    <property type="entry name" value="RHAMNOSYLTRANSFERASE WBBL"/>
    <property type="match status" value="1"/>
</dbReference>
<dbReference type="RefSeq" id="WP_034674508.1">
    <property type="nucleotide sequence ID" value="NZ_FPAP01000001.1"/>
</dbReference>
<dbReference type="PANTHER" id="PTHR43179">
    <property type="entry name" value="RHAMNOSYLTRANSFERASE WBBL"/>
    <property type="match status" value="1"/>
</dbReference>
<evidence type="ECO:0000313" key="3">
    <source>
        <dbReference type="Proteomes" id="UP000028713"/>
    </source>
</evidence>
<dbReference type="EMBL" id="JPRP01000001">
    <property type="protein sequence ID" value="KFF00353.1"/>
    <property type="molecule type" value="Genomic_DNA"/>
</dbReference>
<dbReference type="Gene3D" id="3.90.550.10">
    <property type="entry name" value="Spore Coat Polysaccharide Biosynthesis Protein SpsA, Chain A"/>
    <property type="match status" value="1"/>
</dbReference>
<evidence type="ECO:0000259" key="1">
    <source>
        <dbReference type="Pfam" id="PF00535"/>
    </source>
</evidence>
<keyword evidence="3" id="KW-1185">Reference proteome</keyword>
<proteinExistence type="predicted"/>
<evidence type="ECO:0000313" key="2">
    <source>
        <dbReference type="EMBL" id="KFF00353.1"/>
    </source>
</evidence>
<dbReference type="InterPro" id="IPR001173">
    <property type="entry name" value="Glyco_trans_2-like"/>
</dbReference>
<dbReference type="Pfam" id="PF00535">
    <property type="entry name" value="Glycos_transf_2"/>
    <property type="match status" value="1"/>
</dbReference>
<dbReference type="InterPro" id="IPR029044">
    <property type="entry name" value="Nucleotide-diphossugar_trans"/>
</dbReference>
<name>A0A085Z7D9_9FLAO</name>
<dbReference type="AlphaFoldDB" id="A0A085Z7D9"/>
<accession>A0A085Z7D9</accession>
<organism evidence="2 3">
    <name type="scientific">Chryseobacterium formosense</name>
    <dbReference type="NCBI Taxonomy" id="236814"/>
    <lineage>
        <taxon>Bacteria</taxon>
        <taxon>Pseudomonadati</taxon>
        <taxon>Bacteroidota</taxon>
        <taxon>Flavobacteriia</taxon>
        <taxon>Flavobacteriales</taxon>
        <taxon>Weeksellaceae</taxon>
        <taxon>Chryseobacterium group</taxon>
        <taxon>Chryseobacterium</taxon>
    </lineage>
</organism>
<protein>
    <recommendedName>
        <fullName evidence="1">Glycosyltransferase 2-like domain-containing protein</fullName>
    </recommendedName>
</protein>
<feature type="domain" description="Glycosyltransferase 2-like" evidence="1">
    <location>
        <begin position="5"/>
        <end position="175"/>
    </location>
</feature>
<reference evidence="2 3" key="1">
    <citation type="submission" date="2014-07" db="EMBL/GenBank/DDBJ databases">
        <title>Genome of Chryseobacterium formosense LMG 24722.</title>
        <authorList>
            <person name="Pipes S.E."/>
            <person name="Stropko S.J."/>
            <person name="Newman J.D."/>
        </authorList>
    </citation>
    <scope>NUCLEOTIDE SEQUENCE [LARGE SCALE GENOMIC DNA]</scope>
    <source>
        <strain evidence="2 3">LMG 24722</strain>
    </source>
</reference>
<sequence length="289" mass="34008">MIKISTIIVTYNSLDLIKDCIESVNQNNDLNEDEIEIIVVDNSDDPKEGEAMRDFLSTNYGDSVIFIKNKNLGYGEGNNVGVRKAKGEIIAIMNPDIRLTEPLFKKTLQHFSDKDISSLGYKQINNVSDYSFFKMPEFFVPVLTSYYIKLNNRKEKFNQYKYYLSGAFVFFRKEDFVKIGMYDPNFFLFYEEADVAQRINKINKKIIYDKSKSYLHLMGHKDAFHPKMLDIGSDSIKKYFTKYNLNLRGYINKRIWELYFYKLLFTLNGNKQRVEKADAYIDSLKKINY</sequence>
<comment type="caution">
    <text evidence="2">The sequence shown here is derived from an EMBL/GenBank/DDBJ whole genome shotgun (WGS) entry which is preliminary data.</text>
</comment>
<dbReference type="STRING" id="236814.IX39_06765"/>
<dbReference type="Proteomes" id="UP000028713">
    <property type="component" value="Unassembled WGS sequence"/>
</dbReference>
<dbReference type="SUPFAM" id="SSF53448">
    <property type="entry name" value="Nucleotide-diphospho-sugar transferases"/>
    <property type="match status" value="1"/>
</dbReference>
<dbReference type="eggNOG" id="COG1216">
    <property type="taxonomic scope" value="Bacteria"/>
</dbReference>
<gene>
    <name evidence="2" type="ORF">IX39_06765</name>
</gene>